<feature type="chain" id="PRO_5014772955" evidence="1">
    <location>
        <begin position="31"/>
        <end position="170"/>
    </location>
</feature>
<dbReference type="EMBL" id="GGFL01015742">
    <property type="protein sequence ID" value="MBW79920.1"/>
    <property type="molecule type" value="Transcribed_RNA"/>
</dbReference>
<organism evidence="2">
    <name type="scientific">Anopheles darlingi</name>
    <name type="common">Mosquito</name>
    <dbReference type="NCBI Taxonomy" id="43151"/>
    <lineage>
        <taxon>Eukaryota</taxon>
        <taxon>Metazoa</taxon>
        <taxon>Ecdysozoa</taxon>
        <taxon>Arthropoda</taxon>
        <taxon>Hexapoda</taxon>
        <taxon>Insecta</taxon>
        <taxon>Pterygota</taxon>
        <taxon>Neoptera</taxon>
        <taxon>Endopterygota</taxon>
        <taxon>Diptera</taxon>
        <taxon>Nematocera</taxon>
        <taxon>Culicoidea</taxon>
        <taxon>Culicidae</taxon>
        <taxon>Anophelinae</taxon>
        <taxon>Anopheles</taxon>
    </lineage>
</organism>
<evidence type="ECO:0000313" key="2">
    <source>
        <dbReference type="EMBL" id="MBW79920.1"/>
    </source>
</evidence>
<evidence type="ECO:0000256" key="1">
    <source>
        <dbReference type="SAM" id="SignalP"/>
    </source>
</evidence>
<accession>A0A2M4DQS2</accession>
<sequence length="170" mass="19901">MHHRVSTERERLSRIRFIVLLMYLLNPVNRRRNLSNCCLYVYSTTSIGRIRRIRSINLNDTWHYVFVRESFMTSKQYVCTMQSFQCDLNCTHERPIGLVGRHLNLIFEMMVIGGRIYDTRVTVLLIQKEELISQAFRLKSCALHSASGCLKAPLLNEFVVRSTHHTLVAL</sequence>
<protein>
    <submittedName>
        <fullName evidence="2">Putative secreted protein</fullName>
    </submittedName>
</protein>
<proteinExistence type="predicted"/>
<reference evidence="2" key="1">
    <citation type="submission" date="2018-01" db="EMBL/GenBank/DDBJ databases">
        <title>An insight into the sialome of Amazonian anophelines.</title>
        <authorList>
            <person name="Ribeiro J.M."/>
            <person name="Scarpassa V."/>
            <person name="Calvo E."/>
        </authorList>
    </citation>
    <scope>NUCLEOTIDE SEQUENCE</scope>
</reference>
<name>A0A2M4DQS2_ANODA</name>
<dbReference type="AlphaFoldDB" id="A0A2M4DQS2"/>
<keyword evidence="1" id="KW-0732">Signal</keyword>
<feature type="signal peptide" evidence="1">
    <location>
        <begin position="1"/>
        <end position="30"/>
    </location>
</feature>